<dbReference type="Gene3D" id="3.20.20.100">
    <property type="entry name" value="NADP-dependent oxidoreductase domain"/>
    <property type="match status" value="1"/>
</dbReference>
<protein>
    <submittedName>
        <fullName evidence="8">Aldo/keto reductase</fullName>
    </submittedName>
</protein>
<evidence type="ECO:0000256" key="2">
    <source>
        <dbReference type="ARBA" id="ARBA00022857"/>
    </source>
</evidence>
<dbReference type="EMBL" id="DVIQ01000041">
    <property type="protein sequence ID" value="HIS31455.1"/>
    <property type="molecule type" value="Genomic_DNA"/>
</dbReference>
<evidence type="ECO:0000256" key="1">
    <source>
        <dbReference type="ARBA" id="ARBA00007905"/>
    </source>
</evidence>
<dbReference type="PANTHER" id="PTHR43827">
    <property type="entry name" value="2,5-DIKETO-D-GLUCONIC ACID REDUCTASE"/>
    <property type="match status" value="1"/>
</dbReference>
<dbReference type="FunFam" id="3.20.20.100:FF:000002">
    <property type="entry name" value="2,5-diketo-D-gluconic acid reductase A"/>
    <property type="match status" value="1"/>
</dbReference>
<feature type="site" description="Lowers pKa of active site Tyr" evidence="6">
    <location>
        <position position="70"/>
    </location>
</feature>
<comment type="similarity">
    <text evidence="1">Belongs to the aldo/keto reductase family.</text>
</comment>
<dbReference type="AlphaFoldDB" id="A0A9D1ET25"/>
<evidence type="ECO:0000259" key="7">
    <source>
        <dbReference type="Pfam" id="PF00248"/>
    </source>
</evidence>
<dbReference type="Proteomes" id="UP000823935">
    <property type="component" value="Unassembled WGS sequence"/>
</dbReference>
<dbReference type="InterPro" id="IPR018170">
    <property type="entry name" value="Aldo/ket_reductase_CS"/>
</dbReference>
<organism evidence="8 9">
    <name type="scientific">Candidatus Limivivens intestinipullorum</name>
    <dbReference type="NCBI Taxonomy" id="2840858"/>
    <lineage>
        <taxon>Bacteria</taxon>
        <taxon>Bacillati</taxon>
        <taxon>Bacillota</taxon>
        <taxon>Clostridia</taxon>
        <taxon>Lachnospirales</taxon>
        <taxon>Lachnospiraceae</taxon>
        <taxon>Lachnospiraceae incertae sedis</taxon>
        <taxon>Candidatus Limivivens</taxon>
    </lineage>
</organism>
<evidence type="ECO:0000256" key="6">
    <source>
        <dbReference type="PIRSR" id="PIRSR000097-3"/>
    </source>
</evidence>
<keyword evidence="2" id="KW-0521">NADP</keyword>
<evidence type="ECO:0000313" key="8">
    <source>
        <dbReference type="EMBL" id="HIS31455.1"/>
    </source>
</evidence>
<feature type="binding site" evidence="5">
    <location>
        <position position="103"/>
    </location>
    <ligand>
        <name>substrate</name>
    </ligand>
</feature>
<evidence type="ECO:0000256" key="4">
    <source>
        <dbReference type="PIRSR" id="PIRSR000097-1"/>
    </source>
</evidence>
<dbReference type="PROSITE" id="PS00062">
    <property type="entry name" value="ALDOKETO_REDUCTASE_2"/>
    <property type="match status" value="1"/>
</dbReference>
<feature type="active site" description="Proton donor" evidence="4">
    <location>
        <position position="45"/>
    </location>
</feature>
<dbReference type="PIRSF" id="PIRSF000097">
    <property type="entry name" value="AKR"/>
    <property type="match status" value="1"/>
</dbReference>
<comment type="caution">
    <text evidence="8">The sequence shown here is derived from an EMBL/GenBank/DDBJ whole genome shotgun (WGS) entry which is preliminary data.</text>
</comment>
<name>A0A9D1ET25_9FIRM</name>
<evidence type="ECO:0000256" key="3">
    <source>
        <dbReference type="ARBA" id="ARBA00023002"/>
    </source>
</evidence>
<feature type="domain" description="NADP-dependent oxidoreductase" evidence="7">
    <location>
        <begin position="12"/>
        <end position="259"/>
    </location>
</feature>
<keyword evidence="3" id="KW-0560">Oxidoreductase</keyword>
<sequence length="279" mass="31102">MEQTKKLLIPSIGFGTYKAAIQDGAQVIREALDAGYRYFDTASFYENEDVVGSVLAGSGLSRKSYFVASKIWKSDLGYDSAKEAIARSLDRLGLDYMDVCLIHWPKSSPDDTRWEERLAGTWKAMEEACSQGKIRTLGVSNFLPHHLKVILDCASIRPAIDQIEFHPGYLQEETLEECRRQGILVQAWSPMGRARVLQDPLLTNLAAQYGVSTAQLCLKFALQMGVMPLPKSVSPDRMRQNLALGGFVIADDDMEKIKAMPCTGWSGEHPDRERVPAQN</sequence>
<dbReference type="CDD" id="cd19071">
    <property type="entry name" value="AKR_AKR1-5-like"/>
    <property type="match status" value="1"/>
</dbReference>
<evidence type="ECO:0000256" key="5">
    <source>
        <dbReference type="PIRSR" id="PIRSR000097-2"/>
    </source>
</evidence>
<dbReference type="PANTHER" id="PTHR43827:SF3">
    <property type="entry name" value="NADP-DEPENDENT OXIDOREDUCTASE DOMAIN-CONTAINING PROTEIN"/>
    <property type="match status" value="1"/>
</dbReference>
<reference evidence="8" key="2">
    <citation type="journal article" date="2021" name="PeerJ">
        <title>Extensive microbial diversity within the chicken gut microbiome revealed by metagenomics and culture.</title>
        <authorList>
            <person name="Gilroy R."/>
            <person name="Ravi A."/>
            <person name="Getino M."/>
            <person name="Pursley I."/>
            <person name="Horton D.L."/>
            <person name="Alikhan N.F."/>
            <person name="Baker D."/>
            <person name="Gharbi K."/>
            <person name="Hall N."/>
            <person name="Watson M."/>
            <person name="Adriaenssens E.M."/>
            <person name="Foster-Nyarko E."/>
            <person name="Jarju S."/>
            <person name="Secka A."/>
            <person name="Antonio M."/>
            <person name="Oren A."/>
            <person name="Chaudhuri R.R."/>
            <person name="La Ragione R."/>
            <person name="Hildebrand F."/>
            <person name="Pallen M.J."/>
        </authorList>
    </citation>
    <scope>NUCLEOTIDE SEQUENCE</scope>
    <source>
        <strain evidence="8">CHK190-19873</strain>
    </source>
</reference>
<dbReference type="PROSITE" id="PS00063">
    <property type="entry name" value="ALDOKETO_REDUCTASE_3"/>
    <property type="match status" value="1"/>
</dbReference>
<dbReference type="GO" id="GO:0016616">
    <property type="term" value="F:oxidoreductase activity, acting on the CH-OH group of donors, NAD or NADP as acceptor"/>
    <property type="evidence" value="ECO:0007669"/>
    <property type="project" value="UniProtKB-ARBA"/>
</dbReference>
<accession>A0A9D1ET25</accession>
<dbReference type="SUPFAM" id="SSF51430">
    <property type="entry name" value="NAD(P)-linked oxidoreductase"/>
    <property type="match status" value="1"/>
</dbReference>
<proteinExistence type="inferred from homology"/>
<evidence type="ECO:0000313" key="9">
    <source>
        <dbReference type="Proteomes" id="UP000823935"/>
    </source>
</evidence>
<reference evidence="8" key="1">
    <citation type="submission" date="2020-10" db="EMBL/GenBank/DDBJ databases">
        <authorList>
            <person name="Gilroy R."/>
        </authorList>
    </citation>
    <scope>NUCLEOTIDE SEQUENCE</scope>
    <source>
        <strain evidence="8">CHK190-19873</strain>
    </source>
</reference>
<gene>
    <name evidence="8" type="ORF">IAB44_07925</name>
</gene>
<dbReference type="InterPro" id="IPR023210">
    <property type="entry name" value="NADP_OxRdtase_dom"/>
</dbReference>
<dbReference type="InterPro" id="IPR020471">
    <property type="entry name" value="AKR"/>
</dbReference>
<dbReference type="Pfam" id="PF00248">
    <property type="entry name" value="Aldo_ket_red"/>
    <property type="match status" value="1"/>
</dbReference>
<dbReference type="InterPro" id="IPR036812">
    <property type="entry name" value="NAD(P)_OxRdtase_dom_sf"/>
</dbReference>
<dbReference type="PRINTS" id="PR00069">
    <property type="entry name" value="ALDKETRDTASE"/>
</dbReference>